<dbReference type="Proteomes" id="UP000033699">
    <property type="component" value="Unassembled WGS sequence"/>
</dbReference>
<dbReference type="OrthoDB" id="4513676at2"/>
<accession>A0A0F2TMS2</accession>
<evidence type="ECO:0000313" key="2">
    <source>
        <dbReference type="EMBL" id="KJS63816.1"/>
    </source>
</evidence>
<feature type="compositionally biased region" description="Pro residues" evidence="1">
    <location>
        <begin position="494"/>
        <end position="507"/>
    </location>
</feature>
<reference evidence="2 3" key="1">
    <citation type="submission" date="2015-02" db="EMBL/GenBank/DDBJ databases">
        <authorList>
            <person name="Ju K.-S."/>
            <person name="Doroghazi J.R."/>
            <person name="Metcalf W."/>
        </authorList>
    </citation>
    <scope>NUCLEOTIDE SEQUENCE [LARGE SCALE GENOMIC DNA]</scope>
    <source>
        <strain evidence="2 3">ATCC 31215</strain>
    </source>
</reference>
<protein>
    <submittedName>
        <fullName evidence="2">Uncharacterized protein</fullName>
    </submittedName>
</protein>
<name>A0A0F2TMS2_STRR3</name>
<dbReference type="EMBL" id="JZKH01000001">
    <property type="protein sequence ID" value="KJS63816.1"/>
    <property type="molecule type" value="Genomic_DNA"/>
</dbReference>
<keyword evidence="3" id="KW-1185">Reference proteome</keyword>
<gene>
    <name evidence="2" type="ORF">VM95_00845</name>
</gene>
<evidence type="ECO:0000313" key="3">
    <source>
        <dbReference type="Proteomes" id="UP000033699"/>
    </source>
</evidence>
<sequence length="514" mass="56644">MFFEEPTAAYESLTARMKALAVVRPIVGLDSSKAKTERGWHGYRLAELALAAVDFVALSSDMGTMVRQEAVAKEVARYAALQVPEGTESEREAVGTWITERLINVEERDRAFRQPIGTLDEEGFSVRDFPFQILREVPDEVGRAALVVTEAAINVLLHAIDIDVASAQIAAEARLTAMLKRARIEDALQAALHARRQSLRYAKQLTDWRAAMQRSVRAISWADQVDEEVELALEHVKARSDAETAMQQRAGELLAITEDEQKRQQLIDLGAVLADCLDRHAGLTTLLMELGSEFRRQQDRQVFVVPALHTRVHLEDQLLRPVLELPIDTAIGPLAAFTRAAFGSKRPHVLYLPDFFAALCRVTEIQPLEPAVVQTDHEWDESADEPLFTAEQEQDVADILAGVPAAGVRLSSLLQQARLNPPGASQRWGTDQLVALRVQELFRNIPVSRLAEGRESVVAIDDGVELDDQRFGGSDFLVLSVRADPANATGGPPAARPIPSPRRPGAPAPMKDQV</sequence>
<evidence type="ECO:0000256" key="1">
    <source>
        <dbReference type="SAM" id="MobiDB-lite"/>
    </source>
</evidence>
<organism evidence="2 3">
    <name type="scientific">Streptomyces rubellomurinus (strain ATCC 31215)</name>
    <dbReference type="NCBI Taxonomy" id="359131"/>
    <lineage>
        <taxon>Bacteria</taxon>
        <taxon>Bacillati</taxon>
        <taxon>Actinomycetota</taxon>
        <taxon>Actinomycetes</taxon>
        <taxon>Kitasatosporales</taxon>
        <taxon>Streptomycetaceae</taxon>
        <taxon>Streptomyces</taxon>
    </lineage>
</organism>
<dbReference type="AlphaFoldDB" id="A0A0F2TMS2"/>
<dbReference type="RefSeq" id="WP_045691949.1">
    <property type="nucleotide sequence ID" value="NZ_JZKH01000001.1"/>
</dbReference>
<dbReference type="PATRIC" id="fig|359131.3.peg.185"/>
<feature type="region of interest" description="Disordered" evidence="1">
    <location>
        <begin position="484"/>
        <end position="514"/>
    </location>
</feature>
<comment type="caution">
    <text evidence="2">The sequence shown here is derived from an EMBL/GenBank/DDBJ whole genome shotgun (WGS) entry which is preliminary data.</text>
</comment>
<proteinExistence type="predicted"/>